<dbReference type="SMART" id="SM00338">
    <property type="entry name" value="BRLZ"/>
    <property type="match status" value="1"/>
</dbReference>
<dbReference type="InterPro" id="IPR045314">
    <property type="entry name" value="bZIP_plant_GBF1"/>
</dbReference>
<dbReference type="EMBL" id="CM035421">
    <property type="protein sequence ID" value="KAH7388533.1"/>
    <property type="molecule type" value="Genomic_DNA"/>
</dbReference>
<dbReference type="EMBL" id="CM035421">
    <property type="protein sequence ID" value="KAH7388531.1"/>
    <property type="molecule type" value="Genomic_DNA"/>
</dbReference>
<evidence type="ECO:0000313" key="9">
    <source>
        <dbReference type="EMBL" id="KAH7388531.1"/>
    </source>
</evidence>
<evidence type="ECO:0000256" key="2">
    <source>
        <dbReference type="ARBA" id="ARBA00007163"/>
    </source>
</evidence>
<proteinExistence type="inferred from homology"/>
<evidence type="ECO:0000256" key="6">
    <source>
        <dbReference type="ARBA" id="ARBA00023242"/>
    </source>
</evidence>
<dbReference type="PANTHER" id="PTHR45967:SF28">
    <property type="entry name" value="BASIC-LEUCINE ZIPPER (BZIP) TRANSCRIPTION FACTOR FAMILY PROTEIN"/>
    <property type="match status" value="1"/>
</dbReference>
<dbReference type="GO" id="GO:0043565">
    <property type="term" value="F:sequence-specific DNA binding"/>
    <property type="evidence" value="ECO:0007669"/>
    <property type="project" value="InterPro"/>
</dbReference>
<feature type="domain" description="BZIP" evidence="8">
    <location>
        <begin position="278"/>
        <end position="341"/>
    </location>
</feature>
<comment type="subcellular location">
    <subcellularLocation>
        <location evidence="1">Nucleus</location>
    </subcellularLocation>
</comment>
<accession>A0A8T2T0A2</accession>
<keyword evidence="4" id="KW-0238">DNA-binding</keyword>
<feature type="compositionally biased region" description="Basic residues" evidence="7">
    <location>
        <begin position="561"/>
        <end position="580"/>
    </location>
</feature>
<keyword evidence="3" id="KW-0805">Transcription regulation</keyword>
<dbReference type="OrthoDB" id="1928614at2759"/>
<organism evidence="9 10">
    <name type="scientific">Ceratopteris richardii</name>
    <name type="common">Triangle waterfern</name>
    <dbReference type="NCBI Taxonomy" id="49495"/>
    <lineage>
        <taxon>Eukaryota</taxon>
        <taxon>Viridiplantae</taxon>
        <taxon>Streptophyta</taxon>
        <taxon>Embryophyta</taxon>
        <taxon>Tracheophyta</taxon>
        <taxon>Polypodiopsida</taxon>
        <taxon>Polypodiidae</taxon>
        <taxon>Polypodiales</taxon>
        <taxon>Pteridineae</taxon>
        <taxon>Pteridaceae</taxon>
        <taxon>Parkerioideae</taxon>
        <taxon>Ceratopteris</taxon>
    </lineage>
</organism>
<feature type="region of interest" description="Disordered" evidence="7">
    <location>
        <begin position="558"/>
        <end position="580"/>
    </location>
</feature>
<keyword evidence="5" id="KW-0804">Transcription</keyword>
<keyword evidence="6" id="KW-0539">Nucleus</keyword>
<dbReference type="Proteomes" id="UP000825935">
    <property type="component" value="Chromosome 16"/>
</dbReference>
<evidence type="ECO:0000313" key="10">
    <source>
        <dbReference type="Proteomes" id="UP000825935"/>
    </source>
</evidence>
<evidence type="ECO:0000256" key="1">
    <source>
        <dbReference type="ARBA" id="ARBA00004123"/>
    </source>
</evidence>
<dbReference type="GO" id="GO:0003700">
    <property type="term" value="F:DNA-binding transcription factor activity"/>
    <property type="evidence" value="ECO:0007669"/>
    <property type="project" value="InterPro"/>
</dbReference>
<evidence type="ECO:0000256" key="5">
    <source>
        <dbReference type="ARBA" id="ARBA00023163"/>
    </source>
</evidence>
<evidence type="ECO:0000256" key="3">
    <source>
        <dbReference type="ARBA" id="ARBA00023015"/>
    </source>
</evidence>
<comment type="caution">
    <text evidence="9">The sequence shown here is derived from an EMBL/GenBank/DDBJ whole genome shotgun (WGS) entry which is preliminary data.</text>
</comment>
<dbReference type="GO" id="GO:0005634">
    <property type="term" value="C:nucleus"/>
    <property type="evidence" value="ECO:0007669"/>
    <property type="project" value="UniProtKB-SubCell"/>
</dbReference>
<dbReference type="CDD" id="cd14702">
    <property type="entry name" value="bZIP_plant_GBF1"/>
    <property type="match status" value="1"/>
</dbReference>
<name>A0A8T2T0A2_CERRI</name>
<sequence length="580" mass="65148">MGGDRRDGVLEKRICRKKKEAFREPDFVYESKQGKESICSKTKSSFARELPCNIRLVKIELDAAEALADFSRLAHLASYKCPRELKWSGRRKRTLRTALKLEKQNAHASFKAHWPPHELRTSEFDSTTSVSHGEKASPFYDCRAESPSSPLPSSKLLCNAFLLGGGITSGFSTKQDVADVAQKIIKAEMKELDSDSLLPNSSVDLRLKAMKSEESTVDKMELPGCQLFTESRERQDSAVMESKLIPALGFGSQFVEMRGERVLQVVKNSKATVEDDKEARRLRRIQANRESARQTIRKKQILCEELRRKSASLVFENEGMKKKRDMLLEKLHILRGQNQYLKTQLEVGASGRLGSKDQPLQGGELDFQLDPPIKIDIIRDYPLKPKNTEFVESSPAILDIPSRLGFTRVQEHSSLLNSEGTSSVLPLKGWSQESKSSVIDSETGTCAGDSIINHQQTFEGEIDLVLQKKFEIENTIHAMSSESQITSATHSQGDYRMVEKGSAFRVPEHIERYMALKVSLPATYANSCIANAGRTSINVQGFTNPYAWRIAHATPSAAEARKRRKELTRKKRLSASKLIR</sequence>
<dbReference type="EMBL" id="CM035421">
    <property type="protein sequence ID" value="KAH7388532.1"/>
    <property type="molecule type" value="Genomic_DNA"/>
</dbReference>
<dbReference type="InterPro" id="IPR004827">
    <property type="entry name" value="bZIP"/>
</dbReference>
<dbReference type="InterPro" id="IPR046347">
    <property type="entry name" value="bZIP_sf"/>
</dbReference>
<protein>
    <recommendedName>
        <fullName evidence="8">BZIP domain-containing protein</fullName>
    </recommendedName>
</protein>
<keyword evidence="10" id="KW-1185">Reference proteome</keyword>
<dbReference type="InterPro" id="IPR044827">
    <property type="entry name" value="GBF-like"/>
</dbReference>
<evidence type="ECO:0000256" key="7">
    <source>
        <dbReference type="SAM" id="MobiDB-lite"/>
    </source>
</evidence>
<dbReference type="AlphaFoldDB" id="A0A8T2T0A2"/>
<dbReference type="PANTHER" id="PTHR45967">
    <property type="entry name" value="G-BOX-BINDING FACTOR 3-RELATED"/>
    <property type="match status" value="1"/>
</dbReference>
<evidence type="ECO:0000259" key="8">
    <source>
        <dbReference type="PROSITE" id="PS50217"/>
    </source>
</evidence>
<gene>
    <name evidence="9" type="ORF">KP509_16G080500</name>
</gene>
<reference evidence="9" key="1">
    <citation type="submission" date="2021-08" db="EMBL/GenBank/DDBJ databases">
        <title>WGS assembly of Ceratopteris richardii.</title>
        <authorList>
            <person name="Marchant D.B."/>
            <person name="Chen G."/>
            <person name="Jenkins J."/>
            <person name="Shu S."/>
            <person name="Leebens-Mack J."/>
            <person name="Grimwood J."/>
            <person name="Schmutz J."/>
            <person name="Soltis P."/>
            <person name="Soltis D."/>
            <person name="Chen Z.-H."/>
        </authorList>
    </citation>
    <scope>NUCLEOTIDE SEQUENCE</scope>
    <source>
        <strain evidence="9">Whitten #5841</strain>
        <tissue evidence="9">Leaf</tissue>
    </source>
</reference>
<dbReference type="SUPFAM" id="SSF57959">
    <property type="entry name" value="Leucine zipper domain"/>
    <property type="match status" value="1"/>
</dbReference>
<comment type="similarity">
    <text evidence="2">Belongs to the bZIP family.</text>
</comment>
<evidence type="ECO:0000256" key="4">
    <source>
        <dbReference type="ARBA" id="ARBA00023125"/>
    </source>
</evidence>
<dbReference type="PROSITE" id="PS50217">
    <property type="entry name" value="BZIP"/>
    <property type="match status" value="1"/>
</dbReference>
<dbReference type="Pfam" id="PF00170">
    <property type="entry name" value="bZIP_1"/>
    <property type="match status" value="1"/>
</dbReference>